<organism evidence="1 2">
    <name type="scientific">Psychrobacillus insolitus</name>
    <dbReference type="NCBI Taxonomy" id="1461"/>
    <lineage>
        <taxon>Bacteria</taxon>
        <taxon>Bacillati</taxon>
        <taxon>Bacillota</taxon>
        <taxon>Bacilli</taxon>
        <taxon>Bacillales</taxon>
        <taxon>Bacillaceae</taxon>
        <taxon>Psychrobacillus</taxon>
    </lineage>
</organism>
<comment type="caution">
    <text evidence="1">The sequence shown here is derived from an EMBL/GenBank/DDBJ whole genome shotgun (WGS) entry which is preliminary data.</text>
</comment>
<sequence length="35" mass="4157">MPVLSITILEGRENELIELCMRDVAYTVRKYSYYS</sequence>
<dbReference type="AlphaFoldDB" id="A0A2W7PDS4"/>
<reference evidence="1 2" key="1">
    <citation type="submission" date="2018-06" db="EMBL/GenBank/DDBJ databases">
        <title>Genomic Encyclopedia of Type Strains, Phase IV (KMG-IV): sequencing the most valuable type-strain genomes for metagenomic binning, comparative biology and taxonomic classification.</title>
        <authorList>
            <person name="Goeker M."/>
        </authorList>
    </citation>
    <scope>NUCLEOTIDE SEQUENCE [LARGE SCALE GENOMIC DNA]</scope>
    <source>
        <strain evidence="1 2">DSM 5</strain>
    </source>
</reference>
<accession>A0A2W7PDS4</accession>
<evidence type="ECO:0000313" key="1">
    <source>
        <dbReference type="EMBL" id="PZX05797.1"/>
    </source>
</evidence>
<evidence type="ECO:0000313" key="2">
    <source>
        <dbReference type="Proteomes" id="UP000248646"/>
    </source>
</evidence>
<keyword evidence="2" id="KW-1185">Reference proteome</keyword>
<dbReference type="Proteomes" id="UP000248646">
    <property type="component" value="Unassembled WGS sequence"/>
</dbReference>
<dbReference type="EMBL" id="QKZI01000002">
    <property type="protein sequence ID" value="PZX05797.1"/>
    <property type="molecule type" value="Genomic_DNA"/>
</dbReference>
<protein>
    <submittedName>
        <fullName evidence="1">Uncharacterized protein</fullName>
    </submittedName>
</protein>
<proteinExistence type="predicted"/>
<name>A0A2W7PDS4_9BACI</name>
<gene>
    <name evidence="1" type="ORF">C7437_102261</name>
</gene>